<dbReference type="FunFam" id="3.30.160.60:FF:000515">
    <property type="entry name" value="early growth response protein 4"/>
    <property type="match status" value="1"/>
</dbReference>
<dbReference type="EMBL" id="CAJOBA010001724">
    <property type="protein sequence ID" value="CAF3611462.1"/>
    <property type="molecule type" value="Genomic_DNA"/>
</dbReference>
<feature type="domain" description="C2H2-type" evidence="8">
    <location>
        <begin position="445"/>
        <end position="472"/>
    </location>
</feature>
<dbReference type="InterPro" id="IPR050826">
    <property type="entry name" value="Krueppel_C2H2_ZnFinger"/>
</dbReference>
<feature type="compositionally biased region" description="Polar residues" evidence="7">
    <location>
        <begin position="342"/>
        <end position="356"/>
    </location>
</feature>
<dbReference type="PROSITE" id="PS00028">
    <property type="entry name" value="ZINC_FINGER_C2H2_1"/>
    <property type="match status" value="3"/>
</dbReference>
<dbReference type="InterPro" id="IPR036236">
    <property type="entry name" value="Znf_C2H2_sf"/>
</dbReference>
<evidence type="ECO:0000256" key="5">
    <source>
        <dbReference type="ARBA" id="ARBA00023242"/>
    </source>
</evidence>
<keyword evidence="1" id="KW-0479">Metal-binding</keyword>
<dbReference type="EMBL" id="CAJNOK010001724">
    <property type="protein sequence ID" value="CAF0826963.1"/>
    <property type="molecule type" value="Genomic_DNA"/>
</dbReference>
<feature type="compositionally biased region" description="Low complexity" evidence="7">
    <location>
        <begin position="364"/>
        <end position="374"/>
    </location>
</feature>
<feature type="region of interest" description="Disordered" evidence="7">
    <location>
        <begin position="223"/>
        <end position="265"/>
    </location>
</feature>
<evidence type="ECO:0000256" key="3">
    <source>
        <dbReference type="ARBA" id="ARBA00022771"/>
    </source>
</evidence>
<evidence type="ECO:0000256" key="7">
    <source>
        <dbReference type="SAM" id="MobiDB-lite"/>
    </source>
</evidence>
<keyword evidence="5" id="KW-0539">Nucleus</keyword>
<dbReference type="Gene3D" id="3.30.160.60">
    <property type="entry name" value="Classic Zinc Finger"/>
    <property type="match status" value="3"/>
</dbReference>
<comment type="caution">
    <text evidence="9">The sequence shown here is derived from an EMBL/GenBank/DDBJ whole genome shotgun (WGS) entry which is preliminary data.</text>
</comment>
<feature type="region of interest" description="Disordered" evidence="7">
    <location>
        <begin position="336"/>
        <end position="385"/>
    </location>
</feature>
<evidence type="ECO:0000313" key="9">
    <source>
        <dbReference type="EMBL" id="CAF0826963.1"/>
    </source>
</evidence>
<keyword evidence="2" id="KW-0677">Repeat</keyword>
<feature type="domain" description="C2H2-type" evidence="8">
    <location>
        <begin position="473"/>
        <end position="500"/>
    </location>
</feature>
<feature type="region of interest" description="Disordered" evidence="7">
    <location>
        <begin position="97"/>
        <end position="128"/>
    </location>
</feature>
<dbReference type="GO" id="GO:0008270">
    <property type="term" value="F:zinc ion binding"/>
    <property type="evidence" value="ECO:0007669"/>
    <property type="project" value="UniProtKB-KW"/>
</dbReference>
<feature type="compositionally biased region" description="Polar residues" evidence="7">
    <location>
        <begin position="279"/>
        <end position="297"/>
    </location>
</feature>
<organism evidence="9 11">
    <name type="scientific">Didymodactylos carnosus</name>
    <dbReference type="NCBI Taxonomy" id="1234261"/>
    <lineage>
        <taxon>Eukaryota</taxon>
        <taxon>Metazoa</taxon>
        <taxon>Spiralia</taxon>
        <taxon>Gnathifera</taxon>
        <taxon>Rotifera</taxon>
        <taxon>Eurotatoria</taxon>
        <taxon>Bdelloidea</taxon>
        <taxon>Philodinida</taxon>
        <taxon>Philodinidae</taxon>
        <taxon>Didymodactylos</taxon>
    </lineage>
</organism>
<evidence type="ECO:0000256" key="2">
    <source>
        <dbReference type="ARBA" id="ARBA00022737"/>
    </source>
</evidence>
<evidence type="ECO:0000256" key="6">
    <source>
        <dbReference type="PROSITE-ProRule" id="PRU00042"/>
    </source>
</evidence>
<evidence type="ECO:0000313" key="11">
    <source>
        <dbReference type="Proteomes" id="UP000677228"/>
    </source>
</evidence>
<evidence type="ECO:0000259" key="8">
    <source>
        <dbReference type="PROSITE" id="PS50157"/>
    </source>
</evidence>
<feature type="region of interest" description="Disordered" evidence="7">
    <location>
        <begin position="533"/>
        <end position="571"/>
    </location>
</feature>
<reference evidence="9" key="1">
    <citation type="submission" date="2021-02" db="EMBL/GenBank/DDBJ databases">
        <authorList>
            <person name="Nowell W R."/>
        </authorList>
    </citation>
    <scope>NUCLEOTIDE SEQUENCE</scope>
</reference>
<protein>
    <recommendedName>
        <fullName evidence="8">C2H2-type domain-containing protein</fullName>
    </recommendedName>
</protein>
<keyword evidence="3 6" id="KW-0863">Zinc-finger</keyword>
<dbReference type="PROSITE" id="PS50157">
    <property type="entry name" value="ZINC_FINGER_C2H2_2"/>
    <property type="match status" value="3"/>
</dbReference>
<proteinExistence type="predicted"/>
<dbReference type="Proteomes" id="UP000682733">
    <property type="component" value="Unassembled WGS sequence"/>
</dbReference>
<dbReference type="SUPFAM" id="SSF57667">
    <property type="entry name" value="beta-beta-alpha zinc fingers"/>
    <property type="match status" value="2"/>
</dbReference>
<gene>
    <name evidence="9" type="ORF">OVA965_LOCUS5947</name>
    <name evidence="10" type="ORF">TMI583_LOCUS5943</name>
</gene>
<name>A0A8S2D869_9BILA</name>
<sequence>MRKSHLKTTFKDPSLISDDLNDTTMMLGNINEKLNAQEPTTPCVLNTPNTCTKNSTFFYDIPPINTPTITGSQETQSTTIITNGNVDIDSSITVNNKQLGAGTNSSASSSSSNVESNTTTHDSSNMQLPKSLILFNEQSSSLRHIPLNLSHIHPKPKDQLSTTIIQSSYSTTLNGHTSSSYSSEIKPTEDILIRQHLSPTQTHCTLSPSSYCLEQINNQRTNGELDSVSQNPPSVSSSPSSSSHSIVYNSTSSTTPPTASTTLSMNHHHDRAETVYSSYNNDQHPTYIDYQQQSQPPSYHDIMVRPKSTLRPQTNFATLRLDANSYPLKQPITITSSSQQQDWTNSNPPSYQQQSLIKEEPQEYSSSNSNIYSSEPPKPTTIANSGQQQLQPFLFAKPRKYPNRPSKTPLHERPFPCPVDACPRRFSRSDELTRHIRIHTGDKPFQCKICARAFSRSDHLTTHIRTHTGEKPFSCDTCGRRFARSDERKRHGKVHQKVRNSNTINTKSLSSSNSINLINAAAHVSGLLSIVESGDDSSHSDGDMYTTPTTFHTHHQQLHSQPPQQHHSTTW</sequence>
<accession>A0A8S2D869</accession>
<dbReference type="AlphaFoldDB" id="A0A8S2D869"/>
<feature type="region of interest" description="Disordered" evidence="7">
    <location>
        <begin position="279"/>
        <end position="300"/>
    </location>
</feature>
<feature type="compositionally biased region" description="Low complexity" evidence="7">
    <location>
        <begin position="103"/>
        <end position="120"/>
    </location>
</feature>
<dbReference type="SMART" id="SM00355">
    <property type="entry name" value="ZnF_C2H2"/>
    <property type="match status" value="3"/>
</dbReference>
<feature type="compositionally biased region" description="Low complexity" evidence="7">
    <location>
        <begin position="558"/>
        <end position="571"/>
    </location>
</feature>
<dbReference type="Pfam" id="PF00096">
    <property type="entry name" value="zf-C2H2"/>
    <property type="match status" value="3"/>
</dbReference>
<evidence type="ECO:0000313" key="10">
    <source>
        <dbReference type="EMBL" id="CAF3611462.1"/>
    </source>
</evidence>
<evidence type="ECO:0000256" key="4">
    <source>
        <dbReference type="ARBA" id="ARBA00022833"/>
    </source>
</evidence>
<evidence type="ECO:0000256" key="1">
    <source>
        <dbReference type="ARBA" id="ARBA00022723"/>
    </source>
</evidence>
<dbReference type="Proteomes" id="UP000677228">
    <property type="component" value="Unassembled WGS sequence"/>
</dbReference>
<feature type="compositionally biased region" description="Low complexity" evidence="7">
    <location>
        <begin position="500"/>
        <end position="509"/>
    </location>
</feature>
<dbReference type="PANTHER" id="PTHR24377">
    <property type="entry name" value="IP01015P-RELATED"/>
    <property type="match status" value="1"/>
</dbReference>
<feature type="domain" description="C2H2-type" evidence="8">
    <location>
        <begin position="415"/>
        <end position="444"/>
    </location>
</feature>
<dbReference type="InterPro" id="IPR013087">
    <property type="entry name" value="Znf_C2H2_type"/>
</dbReference>
<keyword evidence="4" id="KW-0862">Zinc</keyword>
<feature type="compositionally biased region" description="Low complexity" evidence="7">
    <location>
        <begin position="227"/>
        <end position="264"/>
    </location>
</feature>
<feature type="region of interest" description="Disordered" evidence="7">
    <location>
        <begin position="486"/>
        <end position="509"/>
    </location>
</feature>